<name>A0A1I2FQE9_9BACT</name>
<keyword evidence="2" id="KW-1185">Reference proteome</keyword>
<sequence length="118" mass="13007">MNDKQLHKLLQQDHVGNPDPQVHDRLNYAFLLKSARQETRQNSFAGFAGWLFSAKAIGIKTLAASLLVALFLAHPALQGPSGSQPLADSTYIQQTQAPDTTLFQLNFSTTDSVRNINQ</sequence>
<dbReference type="RefSeq" id="WP_093919204.1">
    <property type="nucleotide sequence ID" value="NZ_FONW01000002.1"/>
</dbReference>
<organism evidence="1 2">
    <name type="scientific">Sunxiuqinia elliptica</name>
    <dbReference type="NCBI Taxonomy" id="655355"/>
    <lineage>
        <taxon>Bacteria</taxon>
        <taxon>Pseudomonadati</taxon>
        <taxon>Bacteroidota</taxon>
        <taxon>Bacteroidia</taxon>
        <taxon>Marinilabiliales</taxon>
        <taxon>Prolixibacteraceae</taxon>
        <taxon>Sunxiuqinia</taxon>
    </lineage>
</organism>
<protein>
    <submittedName>
        <fullName evidence="1">Uncharacterized protein</fullName>
    </submittedName>
</protein>
<dbReference type="EMBL" id="FONW01000002">
    <property type="protein sequence ID" value="SFF07079.1"/>
    <property type="molecule type" value="Genomic_DNA"/>
</dbReference>
<accession>A0A1I2FQE9</accession>
<proteinExistence type="predicted"/>
<evidence type="ECO:0000313" key="2">
    <source>
        <dbReference type="Proteomes" id="UP000198964"/>
    </source>
</evidence>
<dbReference type="STRING" id="655355.SAMN05216283_102559"/>
<reference evidence="1 2" key="1">
    <citation type="submission" date="2016-10" db="EMBL/GenBank/DDBJ databases">
        <authorList>
            <person name="de Groot N.N."/>
        </authorList>
    </citation>
    <scope>NUCLEOTIDE SEQUENCE [LARGE SCALE GENOMIC DNA]</scope>
    <source>
        <strain evidence="1 2">CGMCC 1.9156</strain>
    </source>
</reference>
<evidence type="ECO:0000313" key="1">
    <source>
        <dbReference type="EMBL" id="SFF07079.1"/>
    </source>
</evidence>
<dbReference type="AlphaFoldDB" id="A0A1I2FQE9"/>
<gene>
    <name evidence="1" type="ORF">SAMN05216283_102559</name>
</gene>
<dbReference type="Proteomes" id="UP000198964">
    <property type="component" value="Unassembled WGS sequence"/>
</dbReference>